<keyword evidence="1" id="KW-1133">Transmembrane helix</keyword>
<proteinExistence type="predicted"/>
<feature type="transmembrane region" description="Helical" evidence="1">
    <location>
        <begin position="231"/>
        <end position="255"/>
    </location>
</feature>
<evidence type="ECO:0000256" key="1">
    <source>
        <dbReference type="SAM" id="Phobius"/>
    </source>
</evidence>
<feature type="transmembrane region" description="Helical" evidence="1">
    <location>
        <begin position="21"/>
        <end position="50"/>
    </location>
</feature>
<sequence>MKSRIFTLLNIKPSEGGLVKQLFLVQFFLGVGTSFLFTSALTLFLATYPIKELPKVSLLAAGLLLVANFVYARLEAKLSAKKLLQLIILFSLGSIVFTWLEATIFSISWLPFFLSAWNLVVYMVVSYAFWGMTAIIFNVRESRRLFSVVGSGDIPAKIIGYAAVAILAPVIGVINVLALSIVAFLLGYYFLRQFQHPSIVAVPEHSHSSHGPGHAAGNHPPIIERLFQNNLIFVIAIWSFLGFTIYTLIDLTFVTEIKVRFKSSQELAFFLGVFFAIGRVLAIFLKLIFSSRVINRLGLANSLLITPAVLLLITGTVLLVDKSLNTGLMVFGVMVLFSEVLKSAVQEPAFFILFQPLHPHSRLKGHLITKGYTLPFALVAVSIFAFIFRDQKGDISISLVCGTLVILLAAWSLLVSLIKKEYLHTLIRALKKGYFTGTQLFLNDQPVRELLLAKTESPKPKEVLFALELLEKSGYTKFNDLLLRELNSPFALVKKFVLARIIHRNITEALPLVQQKVSASSDPELKPDLITALYYLNSDHAGEQTNFQNLDPISKKAALLGLAARTELKVISLVEQEVAFLTTSPGEEDKLIALEIMADAPHGEFYASLKTLLQEPAPAIYKKAIETVGKVRAFPLWRAATKVAIQKKATNSLQKSMLFFGDAIFAPEYTNNPDLPNEVILAHIKSAGNCNGKFSTAYLMNCLAPENEWKDAALAALFHKKVNVAGSVGEKEVVLWLENKLEQGKRKVSSYPTLAASASATLLAAAVKSEIEQDLQLILKAFALLYDRQGLERVLQLVKNAGNDTRIYNAIEMLELRVPKRYFLQVDSILEFLLDSGVAQPEISRNANLELTSLIKEIISAPAGDYTIWTKSVALYLIPTLADKSLYKILAEPQVEENSPLFSETKNFVLSQVDF</sequence>
<accession>A0A2T2YC41</accession>
<dbReference type="CDD" id="cd06174">
    <property type="entry name" value="MFS"/>
    <property type="match status" value="1"/>
</dbReference>
<gene>
    <name evidence="2" type="ORF">AHMF7605_05820</name>
</gene>
<evidence type="ECO:0000313" key="3">
    <source>
        <dbReference type="Proteomes" id="UP000240357"/>
    </source>
</evidence>
<feature type="transmembrane region" description="Helical" evidence="1">
    <location>
        <begin position="158"/>
        <end position="191"/>
    </location>
</feature>
<keyword evidence="1" id="KW-0812">Transmembrane</keyword>
<name>A0A2T2YC41_9BACT</name>
<keyword evidence="1" id="KW-0472">Membrane</keyword>
<dbReference type="RefSeq" id="WP_106927342.1">
    <property type="nucleotide sequence ID" value="NZ_PYFT01000001.1"/>
</dbReference>
<feature type="transmembrane region" description="Helical" evidence="1">
    <location>
        <begin position="395"/>
        <end position="418"/>
    </location>
</feature>
<feature type="transmembrane region" description="Helical" evidence="1">
    <location>
        <begin position="267"/>
        <end position="289"/>
    </location>
</feature>
<dbReference type="SUPFAM" id="SSF103473">
    <property type="entry name" value="MFS general substrate transporter"/>
    <property type="match status" value="1"/>
</dbReference>
<comment type="caution">
    <text evidence="2">The sequence shown here is derived from an EMBL/GenBank/DDBJ whole genome shotgun (WGS) entry which is preliminary data.</text>
</comment>
<keyword evidence="3" id="KW-1185">Reference proteome</keyword>
<feature type="transmembrane region" description="Helical" evidence="1">
    <location>
        <begin position="56"/>
        <end position="74"/>
    </location>
</feature>
<dbReference type="InterPro" id="IPR036259">
    <property type="entry name" value="MFS_trans_sf"/>
</dbReference>
<dbReference type="Proteomes" id="UP000240357">
    <property type="component" value="Unassembled WGS sequence"/>
</dbReference>
<feature type="transmembrane region" description="Helical" evidence="1">
    <location>
        <begin position="365"/>
        <end position="388"/>
    </location>
</feature>
<reference evidence="2 3" key="1">
    <citation type="submission" date="2018-03" db="EMBL/GenBank/DDBJ databases">
        <title>Adhaeribacter sp. HMF7605 Genome sequencing and assembly.</title>
        <authorList>
            <person name="Kang H."/>
            <person name="Kang J."/>
            <person name="Cha I."/>
            <person name="Kim H."/>
            <person name="Joh K."/>
        </authorList>
    </citation>
    <scope>NUCLEOTIDE SEQUENCE [LARGE SCALE GENOMIC DNA]</scope>
    <source>
        <strain evidence="2 3">HMF7605</strain>
    </source>
</reference>
<evidence type="ECO:0000313" key="2">
    <source>
        <dbReference type="EMBL" id="PSR53077.1"/>
    </source>
</evidence>
<dbReference type="AlphaFoldDB" id="A0A2T2YC41"/>
<evidence type="ECO:0008006" key="4">
    <source>
        <dbReference type="Google" id="ProtNLM"/>
    </source>
</evidence>
<feature type="transmembrane region" description="Helical" evidence="1">
    <location>
        <begin position="86"/>
        <end position="110"/>
    </location>
</feature>
<organism evidence="2 3">
    <name type="scientific">Adhaeribacter arboris</name>
    <dbReference type="NCBI Taxonomy" id="2072846"/>
    <lineage>
        <taxon>Bacteria</taxon>
        <taxon>Pseudomonadati</taxon>
        <taxon>Bacteroidota</taxon>
        <taxon>Cytophagia</taxon>
        <taxon>Cytophagales</taxon>
        <taxon>Hymenobacteraceae</taxon>
        <taxon>Adhaeribacter</taxon>
    </lineage>
</organism>
<dbReference type="OrthoDB" id="9810708at2"/>
<feature type="transmembrane region" description="Helical" evidence="1">
    <location>
        <begin position="116"/>
        <end position="137"/>
    </location>
</feature>
<dbReference type="EMBL" id="PYFT01000001">
    <property type="protein sequence ID" value="PSR53077.1"/>
    <property type="molecule type" value="Genomic_DNA"/>
</dbReference>
<protein>
    <recommendedName>
        <fullName evidence="4">ADP,ATP carrier protein</fullName>
    </recommendedName>
</protein>
<feature type="transmembrane region" description="Helical" evidence="1">
    <location>
        <begin position="301"/>
        <end position="320"/>
    </location>
</feature>